<dbReference type="InterPro" id="IPR005144">
    <property type="entry name" value="ATP-cone_dom"/>
</dbReference>
<reference evidence="1" key="1">
    <citation type="submission" date="2020-05" db="EMBL/GenBank/DDBJ databases">
        <title>The first insight into the ecology of ammonia-tolerant syntrophic propionate oxidizing bacteria.</title>
        <authorList>
            <person name="Singh A."/>
            <person name="Schnurer A."/>
            <person name="Westerholm M."/>
        </authorList>
    </citation>
    <scope>NUCLEOTIDE SEQUENCE</scope>
    <source>
        <strain evidence="1">MAG54</strain>
    </source>
</reference>
<gene>
    <name evidence="1" type="ORF">HQQ74_05260</name>
</gene>
<dbReference type="GO" id="GO:0005524">
    <property type="term" value="F:ATP binding"/>
    <property type="evidence" value="ECO:0007669"/>
    <property type="project" value="UniProtKB-UniRule"/>
</dbReference>
<dbReference type="Proteomes" id="UP000737555">
    <property type="component" value="Unassembled WGS sequence"/>
</dbReference>
<organism evidence="1 2">
    <name type="scientific">Methanoculleus bourgensis</name>
    <dbReference type="NCBI Taxonomy" id="83986"/>
    <lineage>
        <taxon>Archaea</taxon>
        <taxon>Methanobacteriati</taxon>
        <taxon>Methanobacteriota</taxon>
        <taxon>Stenosarchaea group</taxon>
        <taxon>Methanomicrobia</taxon>
        <taxon>Methanomicrobiales</taxon>
        <taxon>Methanomicrobiaceae</taxon>
        <taxon>Methanoculleus</taxon>
    </lineage>
</organism>
<dbReference type="PROSITE" id="PS51161">
    <property type="entry name" value="ATP_CONE"/>
    <property type="match status" value="1"/>
</dbReference>
<protein>
    <submittedName>
        <fullName evidence="1">ATPase</fullName>
    </submittedName>
</protein>
<sequence length="102" mass="11609">MPRHREVSELVDVVKLDGRREPFVREKVTVSAMKAGAPPEEARKIGEAIERVAYDGMPSGEIRDRVLEQLRDRNPEWEQNWLMYDRAVKKRGAAAVAGLPAR</sequence>
<evidence type="ECO:0000313" key="2">
    <source>
        <dbReference type="Proteomes" id="UP000737555"/>
    </source>
</evidence>
<dbReference type="OrthoDB" id="39386at2157"/>
<dbReference type="Pfam" id="PF03477">
    <property type="entry name" value="ATP-cone"/>
    <property type="match status" value="1"/>
</dbReference>
<name>A0A7K4C0F9_9EURY</name>
<comment type="caution">
    <text evidence="1">The sequence shown here is derived from an EMBL/GenBank/DDBJ whole genome shotgun (WGS) entry which is preliminary data.</text>
</comment>
<accession>A0A7K4C0F9</accession>
<dbReference type="AlphaFoldDB" id="A0A7K4C0F9"/>
<dbReference type="EMBL" id="JABMJE010000055">
    <property type="protein sequence ID" value="NQS78103.1"/>
    <property type="molecule type" value="Genomic_DNA"/>
</dbReference>
<evidence type="ECO:0000313" key="1">
    <source>
        <dbReference type="EMBL" id="NQS78103.1"/>
    </source>
</evidence>
<proteinExistence type="predicted"/>